<dbReference type="Gene3D" id="6.10.340.10">
    <property type="match status" value="1"/>
</dbReference>
<feature type="transmembrane region" description="Helical" evidence="11">
    <location>
        <begin position="161"/>
        <end position="182"/>
    </location>
</feature>
<evidence type="ECO:0000259" key="12">
    <source>
        <dbReference type="PROSITE" id="PS50109"/>
    </source>
</evidence>
<dbReference type="RefSeq" id="WP_193123680.1">
    <property type="nucleotide sequence ID" value="NZ_JADBGI010000020.1"/>
</dbReference>
<evidence type="ECO:0000256" key="3">
    <source>
        <dbReference type="ARBA" id="ARBA00012438"/>
    </source>
</evidence>
<dbReference type="PROSITE" id="PS50885">
    <property type="entry name" value="HAMP"/>
    <property type="match status" value="1"/>
</dbReference>
<keyword evidence="10 11" id="KW-0472">Membrane</keyword>
<evidence type="ECO:0000256" key="11">
    <source>
        <dbReference type="SAM" id="Phobius"/>
    </source>
</evidence>
<evidence type="ECO:0000256" key="5">
    <source>
        <dbReference type="ARBA" id="ARBA00022679"/>
    </source>
</evidence>
<keyword evidence="5" id="KW-0808">Transferase</keyword>
<dbReference type="SUPFAM" id="SSF47384">
    <property type="entry name" value="Homodimeric domain of signal transducing histidine kinase"/>
    <property type="match status" value="1"/>
</dbReference>
<dbReference type="PANTHER" id="PTHR45436">
    <property type="entry name" value="SENSOR HISTIDINE KINASE YKOH"/>
    <property type="match status" value="1"/>
</dbReference>
<gene>
    <name evidence="14" type="ORF">IDM40_20660</name>
</gene>
<dbReference type="CDD" id="cd00075">
    <property type="entry name" value="HATPase"/>
    <property type="match status" value="1"/>
</dbReference>
<dbReference type="InterPro" id="IPR003661">
    <property type="entry name" value="HisK_dim/P_dom"/>
</dbReference>
<accession>A0ABR9PBJ8</accession>
<dbReference type="CDD" id="cd00082">
    <property type="entry name" value="HisKA"/>
    <property type="match status" value="1"/>
</dbReference>
<dbReference type="Gene3D" id="1.10.287.130">
    <property type="match status" value="1"/>
</dbReference>
<evidence type="ECO:0000313" key="15">
    <source>
        <dbReference type="Proteomes" id="UP000806528"/>
    </source>
</evidence>
<evidence type="ECO:0000313" key="14">
    <source>
        <dbReference type="EMBL" id="MBE3001085.1"/>
    </source>
</evidence>
<feature type="domain" description="Histidine kinase" evidence="12">
    <location>
        <begin position="244"/>
        <end position="454"/>
    </location>
</feature>
<dbReference type="Pfam" id="PF00512">
    <property type="entry name" value="HisKA"/>
    <property type="match status" value="1"/>
</dbReference>
<keyword evidence="15" id="KW-1185">Reference proteome</keyword>
<evidence type="ECO:0000256" key="6">
    <source>
        <dbReference type="ARBA" id="ARBA00022692"/>
    </source>
</evidence>
<evidence type="ECO:0000259" key="13">
    <source>
        <dbReference type="PROSITE" id="PS50885"/>
    </source>
</evidence>
<comment type="caution">
    <text evidence="14">The sequence shown here is derived from an EMBL/GenBank/DDBJ whole genome shotgun (WGS) entry which is preliminary data.</text>
</comment>
<evidence type="ECO:0000256" key="4">
    <source>
        <dbReference type="ARBA" id="ARBA00022553"/>
    </source>
</evidence>
<organism evidence="14 15">
    <name type="scientific">Nocardiopsis coralli</name>
    <dbReference type="NCBI Taxonomy" id="2772213"/>
    <lineage>
        <taxon>Bacteria</taxon>
        <taxon>Bacillati</taxon>
        <taxon>Actinomycetota</taxon>
        <taxon>Actinomycetes</taxon>
        <taxon>Streptosporangiales</taxon>
        <taxon>Nocardiopsidaceae</taxon>
        <taxon>Nocardiopsis</taxon>
    </lineage>
</organism>
<comment type="subcellular location">
    <subcellularLocation>
        <location evidence="2">Cell membrane</location>
    </subcellularLocation>
</comment>
<reference evidence="14 15" key="1">
    <citation type="submission" date="2020-09" db="EMBL/GenBank/DDBJ databases">
        <title>Diversity and distribution of actinomycetes associated with coral in the coast of Hainan.</title>
        <authorList>
            <person name="Li F."/>
        </authorList>
    </citation>
    <scope>NUCLEOTIDE SEQUENCE [LARGE SCALE GENOMIC DNA]</scope>
    <source>
        <strain evidence="14 15">HNM0947</strain>
    </source>
</reference>
<sequence length="459" mass="49995">MRPRSIRARVTTGAVLAFALFMCVILVVSSVLIRDLAREQNIDRADAAAREMAAHVATERYGNTIPVSEPITRMQVVDHESGEVLASSDALRGQAPITDEEPEGDDRRISTPVCGDIAGGGEDECFLVVGYEVPDSAYGDDVTVLAASRTPGFLATNLLDLVLVGAAGLLTVGTGFVIWYGVGRALRPVRSISAEMERISASDLHRRLPDSGTGDEIAELVHTANESLEQLESSVTRQRRFVSDASHELRNPITGMRTKLEVELSDPDPDLRARERLLTGLLSDTERLENIVNDLLELARVETGEPARREPADLAEVVAGEFSDHRRYPALRIHTPEPVPVQVNRLRIVRVLTNLVANAERHMDSRIDVYVRKDGDTAVVEVHDDGSGIPEQDRERVFERFSRLDESKERDPGGSGLGLPISREIVQGHGGTLTAGHSLLLGGAVFTIRLPLAPPEDGT</sequence>
<evidence type="ECO:0000256" key="9">
    <source>
        <dbReference type="ARBA" id="ARBA00023012"/>
    </source>
</evidence>
<dbReference type="GO" id="GO:0016301">
    <property type="term" value="F:kinase activity"/>
    <property type="evidence" value="ECO:0007669"/>
    <property type="project" value="UniProtKB-KW"/>
</dbReference>
<keyword evidence="4" id="KW-0597">Phosphoprotein</keyword>
<protein>
    <recommendedName>
        <fullName evidence="3">histidine kinase</fullName>
        <ecNumber evidence="3">2.7.13.3</ecNumber>
    </recommendedName>
</protein>
<dbReference type="CDD" id="cd06225">
    <property type="entry name" value="HAMP"/>
    <property type="match status" value="1"/>
</dbReference>
<keyword evidence="7 14" id="KW-0418">Kinase</keyword>
<evidence type="ECO:0000256" key="8">
    <source>
        <dbReference type="ARBA" id="ARBA00022989"/>
    </source>
</evidence>
<proteinExistence type="predicted"/>
<dbReference type="SUPFAM" id="SSF158472">
    <property type="entry name" value="HAMP domain-like"/>
    <property type="match status" value="1"/>
</dbReference>
<dbReference type="Gene3D" id="3.30.565.10">
    <property type="entry name" value="Histidine kinase-like ATPase, C-terminal domain"/>
    <property type="match status" value="1"/>
</dbReference>
<dbReference type="Pfam" id="PF00672">
    <property type="entry name" value="HAMP"/>
    <property type="match status" value="1"/>
</dbReference>
<dbReference type="InterPro" id="IPR003660">
    <property type="entry name" value="HAMP_dom"/>
</dbReference>
<keyword evidence="8 11" id="KW-1133">Transmembrane helix</keyword>
<dbReference type="InterPro" id="IPR036890">
    <property type="entry name" value="HATPase_C_sf"/>
</dbReference>
<dbReference type="InterPro" id="IPR036097">
    <property type="entry name" value="HisK_dim/P_sf"/>
</dbReference>
<feature type="domain" description="HAMP" evidence="13">
    <location>
        <begin position="183"/>
        <end position="236"/>
    </location>
</feature>
<dbReference type="SMART" id="SM00304">
    <property type="entry name" value="HAMP"/>
    <property type="match status" value="1"/>
</dbReference>
<keyword evidence="9" id="KW-0902">Two-component regulatory system</keyword>
<feature type="transmembrane region" description="Helical" evidence="11">
    <location>
        <begin position="12"/>
        <end position="33"/>
    </location>
</feature>
<dbReference type="Pfam" id="PF02518">
    <property type="entry name" value="HATPase_c"/>
    <property type="match status" value="1"/>
</dbReference>
<dbReference type="SUPFAM" id="SSF55874">
    <property type="entry name" value="ATPase domain of HSP90 chaperone/DNA topoisomerase II/histidine kinase"/>
    <property type="match status" value="1"/>
</dbReference>
<dbReference type="PROSITE" id="PS50109">
    <property type="entry name" value="HIS_KIN"/>
    <property type="match status" value="1"/>
</dbReference>
<dbReference type="SMART" id="SM00388">
    <property type="entry name" value="HisKA"/>
    <property type="match status" value="1"/>
</dbReference>
<evidence type="ECO:0000256" key="2">
    <source>
        <dbReference type="ARBA" id="ARBA00004236"/>
    </source>
</evidence>
<dbReference type="PRINTS" id="PR00344">
    <property type="entry name" value="BCTRLSENSOR"/>
</dbReference>
<dbReference type="SMART" id="SM00387">
    <property type="entry name" value="HATPase_c"/>
    <property type="match status" value="1"/>
</dbReference>
<dbReference type="InterPro" id="IPR050428">
    <property type="entry name" value="TCS_sensor_his_kinase"/>
</dbReference>
<comment type="catalytic activity">
    <reaction evidence="1">
        <text>ATP + protein L-histidine = ADP + protein N-phospho-L-histidine.</text>
        <dbReference type="EC" id="2.7.13.3"/>
    </reaction>
</comment>
<keyword evidence="6 11" id="KW-0812">Transmembrane</keyword>
<evidence type="ECO:0000256" key="10">
    <source>
        <dbReference type="ARBA" id="ARBA00023136"/>
    </source>
</evidence>
<dbReference type="InterPro" id="IPR005467">
    <property type="entry name" value="His_kinase_dom"/>
</dbReference>
<dbReference type="PANTHER" id="PTHR45436:SF5">
    <property type="entry name" value="SENSOR HISTIDINE KINASE TRCS"/>
    <property type="match status" value="1"/>
</dbReference>
<dbReference type="InterPro" id="IPR004358">
    <property type="entry name" value="Sig_transdc_His_kin-like_C"/>
</dbReference>
<name>A0ABR9PBJ8_9ACTN</name>
<dbReference type="EC" id="2.7.13.3" evidence="3"/>
<dbReference type="Proteomes" id="UP000806528">
    <property type="component" value="Unassembled WGS sequence"/>
</dbReference>
<evidence type="ECO:0000256" key="1">
    <source>
        <dbReference type="ARBA" id="ARBA00000085"/>
    </source>
</evidence>
<dbReference type="EMBL" id="JADBGI010000020">
    <property type="protein sequence ID" value="MBE3001085.1"/>
    <property type="molecule type" value="Genomic_DNA"/>
</dbReference>
<evidence type="ECO:0000256" key="7">
    <source>
        <dbReference type="ARBA" id="ARBA00022777"/>
    </source>
</evidence>
<dbReference type="InterPro" id="IPR003594">
    <property type="entry name" value="HATPase_dom"/>
</dbReference>